<keyword evidence="2" id="KW-1185">Reference proteome</keyword>
<evidence type="ECO:0008006" key="3">
    <source>
        <dbReference type="Google" id="ProtNLM"/>
    </source>
</evidence>
<organism evidence="1 2">
    <name type="scientific">Kutzneria buriramensis</name>
    <dbReference type="NCBI Taxonomy" id="1045776"/>
    <lineage>
        <taxon>Bacteria</taxon>
        <taxon>Bacillati</taxon>
        <taxon>Actinomycetota</taxon>
        <taxon>Actinomycetes</taxon>
        <taxon>Pseudonocardiales</taxon>
        <taxon>Pseudonocardiaceae</taxon>
        <taxon>Kutzneria</taxon>
    </lineage>
</organism>
<name>A0A3E0G5V6_9PSEU</name>
<evidence type="ECO:0000313" key="1">
    <source>
        <dbReference type="EMBL" id="REH17984.1"/>
    </source>
</evidence>
<dbReference type="RefSeq" id="WP_116182313.1">
    <property type="nucleotide sequence ID" value="NZ_CP144375.1"/>
</dbReference>
<sequence>MNEKSAVSRRRLFKGGLVVVGAGALLSTRTVTKAVAADAQAAWKSNTTANGWPVVGPPAPTRVEGTGFALSVLPGAVATVLLHCVRRYYYEVDHTLVQTDILGYVSDPRVAAAFESNHLSGTAVAVRPGWYPIGVAGGFLAREVVVIRDILADCEGVVRWGGDLNPLKESHFQIDVGPNDAKLRQVAAKIEQWRSRPGRGAGSAVDPFSSERRAAARSLAAMQRH</sequence>
<protein>
    <recommendedName>
        <fullName evidence="3">D-alanyl-D-alanine carboxypeptidase-like protein</fullName>
    </recommendedName>
</protein>
<dbReference type="EMBL" id="QUNO01000039">
    <property type="protein sequence ID" value="REH17984.1"/>
    <property type="molecule type" value="Genomic_DNA"/>
</dbReference>
<comment type="caution">
    <text evidence="1">The sequence shown here is derived from an EMBL/GenBank/DDBJ whole genome shotgun (WGS) entry which is preliminary data.</text>
</comment>
<proteinExistence type="predicted"/>
<dbReference type="AlphaFoldDB" id="A0A3E0G5V6"/>
<dbReference type="PROSITE" id="PS51318">
    <property type="entry name" value="TAT"/>
    <property type="match status" value="1"/>
</dbReference>
<evidence type="ECO:0000313" key="2">
    <source>
        <dbReference type="Proteomes" id="UP000256269"/>
    </source>
</evidence>
<gene>
    <name evidence="1" type="ORF">BCF44_13916</name>
</gene>
<dbReference type="InterPro" id="IPR006311">
    <property type="entry name" value="TAT_signal"/>
</dbReference>
<accession>A0A3E0G5V6</accession>
<reference evidence="1 2" key="1">
    <citation type="submission" date="2018-08" db="EMBL/GenBank/DDBJ databases">
        <title>Genomic Encyclopedia of Archaeal and Bacterial Type Strains, Phase II (KMG-II): from individual species to whole genera.</title>
        <authorList>
            <person name="Goeker M."/>
        </authorList>
    </citation>
    <scope>NUCLEOTIDE SEQUENCE [LARGE SCALE GENOMIC DNA]</scope>
    <source>
        <strain evidence="1 2">DSM 45791</strain>
    </source>
</reference>
<dbReference type="Proteomes" id="UP000256269">
    <property type="component" value="Unassembled WGS sequence"/>
</dbReference>
<dbReference type="OrthoDB" id="3631190at2"/>